<organism evidence="1 2">
    <name type="scientific">Mycobacterium yunnanensis</name>
    <dbReference type="NCBI Taxonomy" id="368477"/>
    <lineage>
        <taxon>Bacteria</taxon>
        <taxon>Bacillati</taxon>
        <taxon>Actinomycetota</taxon>
        <taxon>Actinomycetes</taxon>
        <taxon>Mycobacteriales</taxon>
        <taxon>Mycobacteriaceae</taxon>
        <taxon>Mycobacterium</taxon>
    </lineage>
</organism>
<evidence type="ECO:0000313" key="1">
    <source>
        <dbReference type="EMBL" id="MCV7420457.1"/>
    </source>
</evidence>
<evidence type="ECO:0000313" key="2">
    <source>
        <dbReference type="Proteomes" id="UP001141629"/>
    </source>
</evidence>
<proteinExistence type="predicted"/>
<reference evidence="1" key="2">
    <citation type="journal article" date="2022" name="BMC Genomics">
        <title>Comparative genome analysis of mycobacteria focusing on tRNA and non-coding RNA.</title>
        <authorList>
            <person name="Behra P.R.K."/>
            <person name="Pettersson B.M.F."/>
            <person name="Ramesh M."/>
            <person name="Das S."/>
            <person name="Dasgupta S."/>
            <person name="Kirsebom L.A."/>
        </authorList>
    </citation>
    <scope>NUCLEOTIDE SEQUENCE</scope>
    <source>
        <strain evidence="1">DSM 44838</strain>
    </source>
</reference>
<sequence length="110" mass="12713">MDDRDAVKRRYRHLVQEDLPRLGRAGAWVVTQNHCFGRILLDHAVGRCWYEVLDRRKGPAFDQLDDDQLAYAVELAERVVREGDPLLRRLNDQSLRWRGKSRRTGAGTGG</sequence>
<name>A0A9X3C2J9_9MYCO</name>
<dbReference type="AlphaFoldDB" id="A0A9X3C2J9"/>
<accession>A0A9X3C2J9</accession>
<dbReference type="Proteomes" id="UP001141629">
    <property type="component" value="Unassembled WGS sequence"/>
</dbReference>
<dbReference type="EMBL" id="JACKVK010000005">
    <property type="protein sequence ID" value="MCV7420457.1"/>
    <property type="molecule type" value="Genomic_DNA"/>
</dbReference>
<keyword evidence="2" id="KW-1185">Reference proteome</keyword>
<comment type="caution">
    <text evidence="1">The sequence shown here is derived from an EMBL/GenBank/DDBJ whole genome shotgun (WGS) entry which is preliminary data.</text>
</comment>
<dbReference type="RefSeq" id="WP_263995241.1">
    <property type="nucleotide sequence ID" value="NZ_JACKVK010000005.1"/>
</dbReference>
<protein>
    <submittedName>
        <fullName evidence="1">Uncharacterized protein</fullName>
    </submittedName>
</protein>
<reference evidence="1" key="1">
    <citation type="submission" date="2020-07" db="EMBL/GenBank/DDBJ databases">
        <authorList>
            <person name="Pettersson B.M.F."/>
            <person name="Behra P.R.K."/>
            <person name="Ramesh M."/>
            <person name="Das S."/>
            <person name="Dasgupta S."/>
            <person name="Kirsebom L.A."/>
        </authorList>
    </citation>
    <scope>NUCLEOTIDE SEQUENCE</scope>
    <source>
        <strain evidence="1">DSM 44838</strain>
    </source>
</reference>
<gene>
    <name evidence="1" type="ORF">H7K45_07890</name>
</gene>